<dbReference type="Proteomes" id="UP000199320">
    <property type="component" value="Unassembled WGS sequence"/>
</dbReference>
<keyword evidence="7" id="KW-1185">Reference proteome</keyword>
<evidence type="ECO:0000313" key="6">
    <source>
        <dbReference type="EMBL" id="SET20483.1"/>
    </source>
</evidence>
<feature type="domain" description="Flavin reductase like" evidence="4">
    <location>
        <begin position="25"/>
        <end position="160"/>
    </location>
</feature>
<dbReference type="STRING" id="392421.SAMN04488694_104224"/>
<name>A0A1I0CLG5_9EURY</name>
<reference evidence="7 8" key="1">
    <citation type="submission" date="2016-10" db="EMBL/GenBank/DDBJ databases">
        <authorList>
            <person name="Varghese N."/>
            <person name="Submissions S."/>
        </authorList>
    </citation>
    <scope>NUCLEOTIDE SEQUENCE [LARGE SCALE GENOMIC DNA]</scope>
    <source>
        <strain evidence="5 8">CDM_1</strain>
        <strain evidence="7">CDM_6</strain>
    </source>
</reference>
<organism evidence="6 7">
    <name type="scientific">Natrinema hispanicum</name>
    <dbReference type="NCBI Taxonomy" id="392421"/>
    <lineage>
        <taxon>Archaea</taxon>
        <taxon>Methanobacteriati</taxon>
        <taxon>Methanobacteriota</taxon>
        <taxon>Stenosarchaea group</taxon>
        <taxon>Halobacteria</taxon>
        <taxon>Halobacteriales</taxon>
        <taxon>Natrialbaceae</taxon>
        <taxon>Natrinema</taxon>
    </lineage>
</organism>
<dbReference type="PANTHER" id="PTHR43567">
    <property type="entry name" value="FLAVOREDOXIN-RELATED-RELATED"/>
    <property type="match status" value="1"/>
</dbReference>
<dbReference type="Proteomes" id="UP000324021">
    <property type="component" value="Unassembled WGS sequence"/>
</dbReference>
<dbReference type="AlphaFoldDB" id="A0A1I0CLG5"/>
<dbReference type="EMBL" id="FOIC01000004">
    <property type="protein sequence ID" value="SET20483.1"/>
    <property type="molecule type" value="Genomic_DNA"/>
</dbReference>
<reference evidence="6" key="2">
    <citation type="submission" date="2016-10" db="EMBL/GenBank/DDBJ databases">
        <authorList>
            <person name="de Groot N.N."/>
        </authorList>
    </citation>
    <scope>NUCLEOTIDE SEQUENCE [LARGE SCALE GENOMIC DNA]</scope>
    <source>
        <strain evidence="6">CDM_6</strain>
    </source>
</reference>
<evidence type="ECO:0000256" key="1">
    <source>
        <dbReference type="ARBA" id="ARBA00001917"/>
    </source>
</evidence>
<evidence type="ECO:0000313" key="8">
    <source>
        <dbReference type="Proteomes" id="UP000324021"/>
    </source>
</evidence>
<evidence type="ECO:0000256" key="3">
    <source>
        <dbReference type="ARBA" id="ARBA00038054"/>
    </source>
</evidence>
<gene>
    <name evidence="6" type="ORF">SAMN04488694_104224</name>
    <name evidence="5" type="ORF">SAMN05192552_100478</name>
</gene>
<proteinExistence type="inferred from homology"/>
<dbReference type="InterPro" id="IPR052174">
    <property type="entry name" value="Flavoredoxin"/>
</dbReference>
<evidence type="ECO:0000313" key="5">
    <source>
        <dbReference type="EMBL" id="SDC45996.1"/>
    </source>
</evidence>
<accession>A0A1I0CLG5</accession>
<evidence type="ECO:0000259" key="4">
    <source>
        <dbReference type="Pfam" id="PF01613"/>
    </source>
</evidence>
<dbReference type="EMBL" id="FMZP01000004">
    <property type="protein sequence ID" value="SDC45996.1"/>
    <property type="molecule type" value="Genomic_DNA"/>
</dbReference>
<dbReference type="PANTHER" id="PTHR43567:SF1">
    <property type="entry name" value="FLAVOREDOXIN"/>
    <property type="match status" value="1"/>
</dbReference>
<dbReference type="InterPro" id="IPR002563">
    <property type="entry name" value="Flavin_Rdtase-like_dom"/>
</dbReference>
<dbReference type="SUPFAM" id="SSF50475">
    <property type="entry name" value="FMN-binding split barrel"/>
    <property type="match status" value="1"/>
</dbReference>
<keyword evidence="2" id="KW-0285">Flavoprotein</keyword>
<dbReference type="Pfam" id="PF01613">
    <property type="entry name" value="Flavin_Reduct"/>
    <property type="match status" value="1"/>
</dbReference>
<evidence type="ECO:0000256" key="2">
    <source>
        <dbReference type="ARBA" id="ARBA00022630"/>
    </source>
</evidence>
<protein>
    <submittedName>
        <fullName evidence="6">NADH-FMN oxidoreductase RutF, flavin reductase (DIM6/NTAB) family</fullName>
    </submittedName>
</protein>
<dbReference type="GO" id="GO:0010181">
    <property type="term" value="F:FMN binding"/>
    <property type="evidence" value="ECO:0007669"/>
    <property type="project" value="InterPro"/>
</dbReference>
<dbReference type="RefSeq" id="WP_092931140.1">
    <property type="nucleotide sequence ID" value="NZ_FMZP01000004.1"/>
</dbReference>
<comment type="similarity">
    <text evidence="3">Belongs to the flavoredoxin family.</text>
</comment>
<comment type="cofactor">
    <cofactor evidence="1">
        <name>FMN</name>
        <dbReference type="ChEBI" id="CHEBI:58210"/>
    </cofactor>
</comment>
<dbReference type="InterPro" id="IPR012349">
    <property type="entry name" value="Split_barrel_FMN-bd"/>
</dbReference>
<dbReference type="OrthoDB" id="8522at2157"/>
<dbReference type="Gene3D" id="2.30.110.10">
    <property type="entry name" value="Electron Transport, Fmn-binding Protein, Chain A"/>
    <property type="match status" value="1"/>
</dbReference>
<sequence>MTLSNDPDLITLQPDQSFFETLYTAAPLVIVGTRDEDGSADLAPKHMAIPLGWADQFGFVCTPEHKTYRNIERTGAFTVSYPRPDDILDASLAAAPRNAEGDKPSLTDVDTVDADAVDAPAVADAYGVLECELDRIVEFDDGELIAGTVVGKHVHTDAYRSDDVEPETLLEQAPVLAHLYPDRFASINESQAFPFPEGFER</sequence>
<evidence type="ECO:0000313" key="7">
    <source>
        <dbReference type="Proteomes" id="UP000199320"/>
    </source>
</evidence>